<dbReference type="InterPro" id="IPR017452">
    <property type="entry name" value="GPCR_Rhodpsn_7TM"/>
</dbReference>
<keyword evidence="7 9" id="KW-0675">Receptor</keyword>
<keyword evidence="3 9" id="KW-0812">Transmembrane</keyword>
<feature type="region of interest" description="Disordered" evidence="10">
    <location>
        <begin position="363"/>
        <end position="388"/>
    </location>
</feature>
<feature type="transmembrane region" description="Helical" evidence="11">
    <location>
        <begin position="6"/>
        <end position="31"/>
    </location>
</feature>
<dbReference type="Proteomes" id="UP001186944">
    <property type="component" value="Unassembled WGS sequence"/>
</dbReference>
<sequence length="421" mass="46927">MEAFPIWFRIVSPILFITESICGICLNLTVITSGAKRPRGSNFTILLSRVDLIMSVVVIPLTLLTVLLPPDTSFILCVIRESAMTAGTVATFATLICVSLDRYYTIVLPPNALLQSRIIKVFHILVWVFAAIGVCLPFFSLLRLPFQDARIVLSCRDHLVHLDPNNMYEFYSLLFYIMASASIIECYLAIINVARLRNQYSEQRARKGIKRGIKQNKESDFQVYICRKRTFRTIILSVMSICAVVLCWGPYIILSVVVVFTGTSPVLNILKTTACLLALSSVIWNPLLYSFLPKESGRVNTIRHTPNYKRPATTCAKSETDNEAALEQRTKPMTLLSPPIWVSPMPSASSSSTLFPSSSSFPTSSSSLKPQGSASPMPSTSTELSFMNTSSSFQEVEIHKTDCTTVSYIAVQEYRHKSTEI</sequence>
<feature type="compositionally biased region" description="Polar residues" evidence="10">
    <location>
        <begin position="369"/>
        <end position="388"/>
    </location>
</feature>
<dbReference type="InterPro" id="IPR000276">
    <property type="entry name" value="GPCR_Rhodpsn"/>
</dbReference>
<feature type="transmembrane region" description="Helical" evidence="11">
    <location>
        <begin position="82"/>
        <end position="100"/>
    </location>
</feature>
<evidence type="ECO:0000256" key="7">
    <source>
        <dbReference type="ARBA" id="ARBA00023170"/>
    </source>
</evidence>
<comment type="subcellular location">
    <subcellularLocation>
        <location evidence="1">Cell membrane</location>
        <topology evidence="1">Multi-pass membrane protein</topology>
    </subcellularLocation>
</comment>
<dbReference type="EMBL" id="VSWD01000001">
    <property type="protein sequence ID" value="KAK3108850.1"/>
    <property type="molecule type" value="Genomic_DNA"/>
</dbReference>
<evidence type="ECO:0000256" key="6">
    <source>
        <dbReference type="ARBA" id="ARBA00023136"/>
    </source>
</evidence>
<dbReference type="GO" id="GO:0004930">
    <property type="term" value="F:G protein-coupled receptor activity"/>
    <property type="evidence" value="ECO:0007669"/>
    <property type="project" value="UniProtKB-KW"/>
</dbReference>
<dbReference type="AlphaFoldDB" id="A0AA89C6X7"/>
<dbReference type="SUPFAM" id="SSF81321">
    <property type="entry name" value="Family A G protein-coupled receptor-like"/>
    <property type="match status" value="1"/>
</dbReference>
<proteinExistence type="inferred from homology"/>
<keyword evidence="14" id="KW-1185">Reference proteome</keyword>
<reference evidence="13" key="1">
    <citation type="submission" date="2019-08" db="EMBL/GenBank/DDBJ databases">
        <title>The improved chromosome-level genome for the pearl oyster Pinctada fucata martensii using PacBio sequencing and Hi-C.</title>
        <authorList>
            <person name="Zheng Z."/>
        </authorList>
    </citation>
    <scope>NUCLEOTIDE SEQUENCE</scope>
    <source>
        <strain evidence="13">ZZ-2019</strain>
        <tissue evidence="13">Adductor muscle</tissue>
    </source>
</reference>
<evidence type="ECO:0000313" key="14">
    <source>
        <dbReference type="Proteomes" id="UP001186944"/>
    </source>
</evidence>
<evidence type="ECO:0000256" key="4">
    <source>
        <dbReference type="ARBA" id="ARBA00022989"/>
    </source>
</evidence>
<evidence type="ECO:0000256" key="9">
    <source>
        <dbReference type="RuleBase" id="RU000688"/>
    </source>
</evidence>
<evidence type="ECO:0000313" key="13">
    <source>
        <dbReference type="EMBL" id="KAK3108850.1"/>
    </source>
</evidence>
<feature type="transmembrane region" description="Helical" evidence="11">
    <location>
        <begin position="173"/>
        <end position="194"/>
    </location>
</feature>
<accession>A0AA89C6X7</accession>
<feature type="domain" description="G-protein coupled receptors family 1 profile" evidence="12">
    <location>
        <begin position="23"/>
        <end position="289"/>
    </location>
</feature>
<evidence type="ECO:0000256" key="5">
    <source>
        <dbReference type="ARBA" id="ARBA00023040"/>
    </source>
</evidence>
<keyword evidence="8 9" id="KW-0807">Transducer</keyword>
<feature type="region of interest" description="Disordered" evidence="10">
    <location>
        <begin position="310"/>
        <end position="329"/>
    </location>
</feature>
<evidence type="ECO:0000256" key="1">
    <source>
        <dbReference type="ARBA" id="ARBA00004651"/>
    </source>
</evidence>
<dbReference type="GO" id="GO:0005886">
    <property type="term" value="C:plasma membrane"/>
    <property type="evidence" value="ECO:0007669"/>
    <property type="project" value="UniProtKB-SubCell"/>
</dbReference>
<name>A0AA89C6X7_PINIB</name>
<dbReference type="Gene3D" id="1.20.1070.10">
    <property type="entry name" value="Rhodopsin 7-helix transmembrane proteins"/>
    <property type="match status" value="1"/>
</dbReference>
<dbReference type="PRINTS" id="PR00237">
    <property type="entry name" value="GPCRRHODOPSN"/>
</dbReference>
<evidence type="ECO:0000256" key="3">
    <source>
        <dbReference type="ARBA" id="ARBA00022692"/>
    </source>
</evidence>
<comment type="similarity">
    <text evidence="9">Belongs to the G-protein coupled receptor 1 family.</text>
</comment>
<keyword evidence="4 11" id="KW-1133">Transmembrane helix</keyword>
<comment type="caution">
    <text evidence="13">The sequence shown here is derived from an EMBL/GenBank/DDBJ whole genome shotgun (WGS) entry which is preliminary data.</text>
</comment>
<evidence type="ECO:0000256" key="10">
    <source>
        <dbReference type="SAM" id="MobiDB-lite"/>
    </source>
</evidence>
<dbReference type="Pfam" id="PF00001">
    <property type="entry name" value="7tm_1"/>
    <property type="match status" value="1"/>
</dbReference>
<evidence type="ECO:0000256" key="8">
    <source>
        <dbReference type="ARBA" id="ARBA00023224"/>
    </source>
</evidence>
<feature type="transmembrane region" description="Helical" evidence="11">
    <location>
        <begin position="52"/>
        <end position="70"/>
    </location>
</feature>
<evidence type="ECO:0000256" key="2">
    <source>
        <dbReference type="ARBA" id="ARBA00022475"/>
    </source>
</evidence>
<keyword evidence="2" id="KW-1003">Cell membrane</keyword>
<dbReference type="PANTHER" id="PTHR22752">
    <property type="entry name" value="G PROTEIN-COUPLED RECEPTOR"/>
    <property type="match status" value="1"/>
</dbReference>
<keyword evidence="6 11" id="KW-0472">Membrane</keyword>
<dbReference type="PROSITE" id="PS50262">
    <property type="entry name" value="G_PROTEIN_RECEP_F1_2"/>
    <property type="match status" value="1"/>
</dbReference>
<gene>
    <name evidence="13" type="ORF">FSP39_017189</name>
</gene>
<organism evidence="13 14">
    <name type="scientific">Pinctada imbricata</name>
    <name type="common">Atlantic pearl-oyster</name>
    <name type="synonym">Pinctada martensii</name>
    <dbReference type="NCBI Taxonomy" id="66713"/>
    <lineage>
        <taxon>Eukaryota</taxon>
        <taxon>Metazoa</taxon>
        <taxon>Spiralia</taxon>
        <taxon>Lophotrochozoa</taxon>
        <taxon>Mollusca</taxon>
        <taxon>Bivalvia</taxon>
        <taxon>Autobranchia</taxon>
        <taxon>Pteriomorphia</taxon>
        <taxon>Pterioida</taxon>
        <taxon>Pterioidea</taxon>
        <taxon>Pteriidae</taxon>
        <taxon>Pinctada</taxon>
    </lineage>
</organism>
<dbReference type="PROSITE" id="PS00237">
    <property type="entry name" value="G_PROTEIN_RECEP_F1_1"/>
    <property type="match status" value="1"/>
</dbReference>
<evidence type="ECO:0000259" key="12">
    <source>
        <dbReference type="PROSITE" id="PS50262"/>
    </source>
</evidence>
<dbReference type="CDD" id="cd00637">
    <property type="entry name" value="7tm_classA_rhodopsin-like"/>
    <property type="match status" value="1"/>
</dbReference>
<feature type="transmembrane region" description="Helical" evidence="11">
    <location>
        <begin position="266"/>
        <end position="288"/>
    </location>
</feature>
<protein>
    <recommendedName>
        <fullName evidence="12">G-protein coupled receptors family 1 profile domain-containing protein</fullName>
    </recommendedName>
</protein>
<feature type="transmembrane region" description="Helical" evidence="11">
    <location>
        <begin position="234"/>
        <end position="260"/>
    </location>
</feature>
<evidence type="ECO:0000256" key="11">
    <source>
        <dbReference type="SAM" id="Phobius"/>
    </source>
</evidence>
<keyword evidence="5 9" id="KW-0297">G-protein coupled receptor</keyword>
<feature type="transmembrane region" description="Helical" evidence="11">
    <location>
        <begin position="121"/>
        <end position="142"/>
    </location>
</feature>